<dbReference type="Proteomes" id="UP001454036">
    <property type="component" value="Unassembled WGS sequence"/>
</dbReference>
<proteinExistence type="predicted"/>
<dbReference type="Gene3D" id="2.60.120.200">
    <property type="match status" value="1"/>
</dbReference>
<accession>A0AAV3RW80</accession>
<name>A0AAV3RW80_LITER</name>
<sequence>MRVFNNKGARINFLTSQPMRIYSSLWNEEDLATQGGRAKTDRLFQELNCADGFNPFLSNTSAPPSDYELALTDTAANSPITRCNLTRIDIKSKPIQEN</sequence>
<evidence type="ECO:0000313" key="2">
    <source>
        <dbReference type="Proteomes" id="UP001454036"/>
    </source>
</evidence>
<dbReference type="EMBL" id="BAABME010011666">
    <property type="protein sequence ID" value="GAA0184111.1"/>
    <property type="molecule type" value="Genomic_DNA"/>
</dbReference>
<comment type="caution">
    <text evidence="1">The sequence shown here is derived from an EMBL/GenBank/DDBJ whole genome shotgun (WGS) entry which is preliminary data.</text>
</comment>
<keyword evidence="2" id="KW-1185">Reference proteome</keyword>
<evidence type="ECO:0000313" key="1">
    <source>
        <dbReference type="EMBL" id="GAA0184111.1"/>
    </source>
</evidence>
<organism evidence="1 2">
    <name type="scientific">Lithospermum erythrorhizon</name>
    <name type="common">Purple gromwell</name>
    <name type="synonym">Lithospermum officinale var. erythrorhizon</name>
    <dbReference type="NCBI Taxonomy" id="34254"/>
    <lineage>
        <taxon>Eukaryota</taxon>
        <taxon>Viridiplantae</taxon>
        <taxon>Streptophyta</taxon>
        <taxon>Embryophyta</taxon>
        <taxon>Tracheophyta</taxon>
        <taxon>Spermatophyta</taxon>
        <taxon>Magnoliopsida</taxon>
        <taxon>eudicotyledons</taxon>
        <taxon>Gunneridae</taxon>
        <taxon>Pentapetalae</taxon>
        <taxon>asterids</taxon>
        <taxon>lamiids</taxon>
        <taxon>Boraginales</taxon>
        <taxon>Boraginaceae</taxon>
        <taxon>Boraginoideae</taxon>
        <taxon>Lithospermeae</taxon>
        <taxon>Lithospermum</taxon>
    </lineage>
</organism>
<protein>
    <submittedName>
        <fullName evidence="1">Uncharacterized protein</fullName>
    </submittedName>
</protein>
<dbReference type="AlphaFoldDB" id="A0AAV3RW80"/>
<gene>
    <name evidence="1" type="ORF">LIER_31409</name>
</gene>
<reference evidence="1 2" key="1">
    <citation type="submission" date="2024-01" db="EMBL/GenBank/DDBJ databases">
        <title>The complete chloroplast genome sequence of Lithospermum erythrorhizon: insights into the phylogenetic relationship among Boraginaceae species and the maternal lineages of purple gromwells.</title>
        <authorList>
            <person name="Okada T."/>
            <person name="Watanabe K."/>
        </authorList>
    </citation>
    <scope>NUCLEOTIDE SEQUENCE [LARGE SCALE GENOMIC DNA]</scope>
</reference>